<dbReference type="PANTHER" id="PTHR34985">
    <property type="entry name" value="SLR0554 PROTEIN"/>
    <property type="match status" value="1"/>
</dbReference>
<comment type="caution">
    <text evidence="3">The sequence shown here is derived from an EMBL/GenBank/DDBJ whole genome shotgun (WGS) entry which is preliminary data.</text>
</comment>
<feature type="region of interest" description="Disordered" evidence="1">
    <location>
        <begin position="1"/>
        <end position="41"/>
    </location>
</feature>
<keyword evidence="4" id="KW-1185">Reference proteome</keyword>
<proteinExistence type="predicted"/>
<dbReference type="AlphaFoldDB" id="A0A7C9FYD2"/>
<sequence>MKSPIKQPSTAAKTINGSTQAKTAKKPLNGKKEPATAAEDTAPNLAPVKLLKRYLKEHYQFRYNEVTKEVEFRSQKAKTVFVPLDEEQALPELRIELAEMGFKSYKTYLSDLVRTKDLCSRYNPFEDYFTTLPPWDGTRDYISQLSGYVVAKDQAWFDRMLRKHLIRTVACALRRLPFNKHCFVLLGEQHDGKTSFIRYLCPPALVDYYKENPPLDHKDSTLALSQNILINLDELHDLNKADASRVKTLFSQADTKVRGHYAVKDARQSRYASFFGTLNEREFLNDVTGNVRWLVFEISGIRHDSGGKQGYAWNVDINRVWAQAYALLLAGESMELTRSEVEEVEQRNKAYQKATPEIETIAKYLVPAGRDEIGVYFLTSTDILRSLTAATAGTVKLNSVMIGRALTFLGFKREKRHVYGYYVRAQKKIISEIIENHLTILPSSQ</sequence>
<evidence type="ECO:0000259" key="2">
    <source>
        <dbReference type="Pfam" id="PF05272"/>
    </source>
</evidence>
<dbReference type="Proteomes" id="UP000479293">
    <property type="component" value="Unassembled WGS sequence"/>
</dbReference>
<dbReference type="PANTHER" id="PTHR34985:SF1">
    <property type="entry name" value="SLR0554 PROTEIN"/>
    <property type="match status" value="1"/>
</dbReference>
<evidence type="ECO:0000313" key="3">
    <source>
        <dbReference type="EMBL" id="MPR32388.1"/>
    </source>
</evidence>
<dbReference type="EMBL" id="WHLY01000002">
    <property type="protein sequence ID" value="MPR32388.1"/>
    <property type="molecule type" value="Genomic_DNA"/>
</dbReference>
<name>A0A7C9FYD2_9BACT</name>
<dbReference type="Pfam" id="PF05272">
    <property type="entry name" value="VapE-like_dom"/>
    <property type="match status" value="1"/>
</dbReference>
<dbReference type="InterPro" id="IPR007936">
    <property type="entry name" value="VapE-like_dom"/>
</dbReference>
<protein>
    <recommendedName>
        <fullName evidence="2">Virulence-associated protein E-like domain-containing protein</fullName>
    </recommendedName>
</protein>
<reference evidence="3 4" key="1">
    <citation type="submission" date="2019-10" db="EMBL/GenBank/DDBJ databases">
        <title>Draft Genome Sequence of Cytophagaceae sp. SJW1-29.</title>
        <authorList>
            <person name="Choi A."/>
        </authorList>
    </citation>
    <scope>NUCLEOTIDE SEQUENCE [LARGE SCALE GENOMIC DNA]</scope>
    <source>
        <strain evidence="3 4">SJW1-29</strain>
    </source>
</reference>
<gene>
    <name evidence="3" type="ORF">GBK04_03260</name>
</gene>
<evidence type="ECO:0000313" key="4">
    <source>
        <dbReference type="Proteomes" id="UP000479293"/>
    </source>
</evidence>
<organism evidence="3 4">
    <name type="scientific">Salmonirosea aquatica</name>
    <dbReference type="NCBI Taxonomy" id="2654236"/>
    <lineage>
        <taxon>Bacteria</taxon>
        <taxon>Pseudomonadati</taxon>
        <taxon>Bacteroidota</taxon>
        <taxon>Cytophagia</taxon>
        <taxon>Cytophagales</taxon>
        <taxon>Spirosomataceae</taxon>
        <taxon>Salmonirosea</taxon>
    </lineage>
</organism>
<feature type="compositionally biased region" description="Polar residues" evidence="1">
    <location>
        <begin position="1"/>
        <end position="22"/>
    </location>
</feature>
<evidence type="ECO:0000256" key="1">
    <source>
        <dbReference type="SAM" id="MobiDB-lite"/>
    </source>
</evidence>
<dbReference type="RefSeq" id="WP_152756798.1">
    <property type="nucleotide sequence ID" value="NZ_WHLY01000002.1"/>
</dbReference>
<accession>A0A7C9FYD2</accession>
<feature type="domain" description="Virulence-associated protein E-like" evidence="2">
    <location>
        <begin position="134"/>
        <end position="352"/>
    </location>
</feature>